<feature type="transmembrane region" description="Helical" evidence="3">
    <location>
        <begin position="208"/>
        <end position="226"/>
    </location>
</feature>
<proteinExistence type="inferred from homology"/>
<dbReference type="InterPro" id="IPR011701">
    <property type="entry name" value="MFS"/>
</dbReference>
<keyword evidence="6" id="KW-1185">Reference proteome</keyword>
<dbReference type="OrthoDB" id="2213137at2759"/>
<dbReference type="PANTHER" id="PTHR11360:SF287">
    <property type="entry name" value="MFS MONOCARBOXYLATE TRANSPORTER"/>
    <property type="match status" value="1"/>
</dbReference>
<protein>
    <recommendedName>
        <fullName evidence="4">Major facilitator superfamily (MFS) profile domain-containing protein</fullName>
    </recommendedName>
</protein>
<feature type="transmembrane region" description="Helical" evidence="3">
    <location>
        <begin position="418"/>
        <end position="438"/>
    </location>
</feature>
<feature type="transmembrane region" description="Helical" evidence="3">
    <location>
        <begin position="338"/>
        <end position="363"/>
    </location>
</feature>
<evidence type="ECO:0000259" key="4">
    <source>
        <dbReference type="PROSITE" id="PS50850"/>
    </source>
</evidence>
<feature type="transmembrane region" description="Helical" evidence="3">
    <location>
        <begin position="45"/>
        <end position="66"/>
    </location>
</feature>
<evidence type="ECO:0000256" key="3">
    <source>
        <dbReference type="SAM" id="Phobius"/>
    </source>
</evidence>
<dbReference type="GO" id="GO:0022857">
    <property type="term" value="F:transmembrane transporter activity"/>
    <property type="evidence" value="ECO:0007669"/>
    <property type="project" value="InterPro"/>
</dbReference>
<dbReference type="AlphaFoldDB" id="A0A8H4RUM2"/>
<evidence type="ECO:0000313" key="5">
    <source>
        <dbReference type="EMBL" id="KAF4635406.1"/>
    </source>
</evidence>
<accession>A0A8H4RUM2</accession>
<evidence type="ECO:0000256" key="1">
    <source>
        <dbReference type="ARBA" id="ARBA00004141"/>
    </source>
</evidence>
<name>A0A8H4RUM2_9HELO</name>
<comment type="caution">
    <text evidence="5">The sequence shown here is derived from an EMBL/GenBank/DDBJ whole genome shotgun (WGS) entry which is preliminary data.</text>
</comment>
<sequence>MDSTSGIALNDLSTNREELAQDLIEVSAPHGPEFSLPQADGGKDAWLFLAACFVIEALVWGFPFSFGVFQEYYSTHEPFASNPSGIAVIGTTATGIMYMIGVPLAPVYNKWPHFANMSKYAGPPIMAASLIGASFANEVKYLILTQGALYAIGGSIVYLPALIFLDEWFVRRKGLAYGIMWAGTGVAGLIIPFTMNILLGRYGFRTTLRIWAVVIVAISSPLIYFLRPRLPISSVSNSPRRGLGFLQTSAFWFLSIGLAIQSLGYFIPGIYLPTFARSLGLSPTIGTMLLALINAAGVVSNVGMGMLVDRVHVTTVILLCSVGAAMSIFLFWGLSSSLPLLCIFSILYGFFAGGFGSTNAGFFKVVKQRDETTDMGTLIAFICAARGIGAIASGPVSEAFLAGQHWQDKAEMGYKSEFGSLIVFTGVTAAVAAVSFVGRRLGWV</sequence>
<dbReference type="SUPFAM" id="SSF103473">
    <property type="entry name" value="MFS general substrate transporter"/>
    <property type="match status" value="1"/>
</dbReference>
<gene>
    <name evidence="5" type="ORF">G7Y89_g2692</name>
</gene>
<feature type="transmembrane region" description="Helical" evidence="3">
    <location>
        <begin position="279"/>
        <end position="299"/>
    </location>
</feature>
<comment type="subcellular location">
    <subcellularLocation>
        <location evidence="1">Membrane</location>
        <topology evidence="1">Multi-pass membrane protein</topology>
    </subcellularLocation>
</comment>
<feature type="transmembrane region" description="Helical" evidence="3">
    <location>
        <begin position="86"/>
        <end position="108"/>
    </location>
</feature>
<feature type="transmembrane region" description="Helical" evidence="3">
    <location>
        <begin position="375"/>
        <end position="396"/>
    </location>
</feature>
<dbReference type="PANTHER" id="PTHR11360">
    <property type="entry name" value="MONOCARBOXYLATE TRANSPORTER"/>
    <property type="match status" value="1"/>
</dbReference>
<evidence type="ECO:0000256" key="2">
    <source>
        <dbReference type="ARBA" id="ARBA00006727"/>
    </source>
</evidence>
<dbReference type="InterPro" id="IPR050327">
    <property type="entry name" value="Proton-linked_MCT"/>
</dbReference>
<keyword evidence="3" id="KW-1133">Transmembrane helix</keyword>
<organism evidence="5 6">
    <name type="scientific">Cudoniella acicularis</name>
    <dbReference type="NCBI Taxonomy" id="354080"/>
    <lineage>
        <taxon>Eukaryota</taxon>
        <taxon>Fungi</taxon>
        <taxon>Dikarya</taxon>
        <taxon>Ascomycota</taxon>
        <taxon>Pezizomycotina</taxon>
        <taxon>Leotiomycetes</taxon>
        <taxon>Helotiales</taxon>
        <taxon>Tricladiaceae</taxon>
        <taxon>Cudoniella</taxon>
    </lineage>
</organism>
<dbReference type="PROSITE" id="PS50850">
    <property type="entry name" value="MFS"/>
    <property type="match status" value="1"/>
</dbReference>
<dbReference type="GO" id="GO:0016020">
    <property type="term" value="C:membrane"/>
    <property type="evidence" value="ECO:0007669"/>
    <property type="project" value="UniProtKB-SubCell"/>
</dbReference>
<dbReference type="InterPro" id="IPR020846">
    <property type="entry name" value="MFS_dom"/>
</dbReference>
<dbReference type="EMBL" id="JAAMPI010000121">
    <property type="protein sequence ID" value="KAF4635406.1"/>
    <property type="molecule type" value="Genomic_DNA"/>
</dbReference>
<dbReference type="Gene3D" id="1.20.1250.20">
    <property type="entry name" value="MFS general substrate transporter like domains"/>
    <property type="match status" value="2"/>
</dbReference>
<feature type="transmembrane region" description="Helical" evidence="3">
    <location>
        <begin position="177"/>
        <end position="202"/>
    </location>
</feature>
<reference evidence="5 6" key="1">
    <citation type="submission" date="2020-03" db="EMBL/GenBank/DDBJ databases">
        <title>Draft Genome Sequence of Cudoniella acicularis.</title>
        <authorList>
            <person name="Buettner E."/>
            <person name="Kellner H."/>
        </authorList>
    </citation>
    <scope>NUCLEOTIDE SEQUENCE [LARGE SCALE GENOMIC DNA]</scope>
    <source>
        <strain evidence="5 6">DSM 108380</strain>
    </source>
</reference>
<keyword evidence="3" id="KW-0812">Transmembrane</keyword>
<feature type="transmembrane region" description="Helical" evidence="3">
    <location>
        <begin position="246"/>
        <end position="267"/>
    </location>
</feature>
<dbReference type="InterPro" id="IPR036259">
    <property type="entry name" value="MFS_trans_sf"/>
</dbReference>
<dbReference type="Pfam" id="PF07690">
    <property type="entry name" value="MFS_1"/>
    <property type="match status" value="1"/>
</dbReference>
<dbReference type="Proteomes" id="UP000566819">
    <property type="component" value="Unassembled WGS sequence"/>
</dbReference>
<feature type="transmembrane region" description="Helical" evidence="3">
    <location>
        <begin position="311"/>
        <end position="332"/>
    </location>
</feature>
<evidence type="ECO:0000313" key="6">
    <source>
        <dbReference type="Proteomes" id="UP000566819"/>
    </source>
</evidence>
<keyword evidence="3" id="KW-0472">Membrane</keyword>
<feature type="domain" description="Major facilitator superfamily (MFS) profile" evidence="4">
    <location>
        <begin position="250"/>
        <end position="444"/>
    </location>
</feature>
<comment type="similarity">
    <text evidence="2">Belongs to the major facilitator superfamily. Monocarboxylate porter (TC 2.A.1.13) family.</text>
</comment>
<feature type="transmembrane region" description="Helical" evidence="3">
    <location>
        <begin position="143"/>
        <end position="165"/>
    </location>
</feature>